<dbReference type="Pfam" id="PF00903">
    <property type="entry name" value="Glyoxalase"/>
    <property type="match status" value="1"/>
</dbReference>
<name>A0A0R1VVH9_9LACO</name>
<dbReference type="AlphaFoldDB" id="A0A0R1VVH9"/>
<evidence type="ECO:0000313" key="2">
    <source>
        <dbReference type="EMBL" id="KRM05564.1"/>
    </source>
</evidence>
<dbReference type="Gene3D" id="3.10.180.10">
    <property type="entry name" value="2,3-Dihydroxybiphenyl 1,2-Dioxygenase, domain 1"/>
    <property type="match status" value="1"/>
</dbReference>
<gene>
    <name evidence="2" type="ORF">FC89_GL001266</name>
</gene>
<proteinExistence type="predicted"/>
<evidence type="ECO:0000259" key="1">
    <source>
        <dbReference type="PROSITE" id="PS51819"/>
    </source>
</evidence>
<keyword evidence="2" id="KW-0223">Dioxygenase</keyword>
<protein>
    <submittedName>
        <fullName evidence="2">Dioxygenase</fullName>
    </submittedName>
</protein>
<accession>A0A0R1VVH9</accession>
<keyword evidence="2" id="KW-0560">Oxidoreductase</keyword>
<sequence>MKGSFVLKIKRVDHLILTVTDIARAIRFYHEVFDMPIINFKDEREPHCVRCGHQLLEFQTVKQPQQPAAANPTVNSAAFCIITGDKLSDVCNHLESYYVPIVAGPLKQIGSEGPMMSIYIHDCDQNLIEISSYQNK</sequence>
<reference evidence="2 3" key="1">
    <citation type="journal article" date="2015" name="Genome Announc.">
        <title>Expanding the biotechnology potential of lactobacilli through comparative genomics of 213 strains and associated genera.</title>
        <authorList>
            <person name="Sun Z."/>
            <person name="Harris H.M."/>
            <person name="McCann A."/>
            <person name="Guo C."/>
            <person name="Argimon S."/>
            <person name="Zhang W."/>
            <person name="Yang X."/>
            <person name="Jeffery I.B."/>
            <person name="Cooney J.C."/>
            <person name="Kagawa T.F."/>
            <person name="Liu W."/>
            <person name="Song Y."/>
            <person name="Salvetti E."/>
            <person name="Wrobel A."/>
            <person name="Rasinkangas P."/>
            <person name="Parkhill J."/>
            <person name="Rea M.C."/>
            <person name="O'Sullivan O."/>
            <person name="Ritari J."/>
            <person name="Douillard F.P."/>
            <person name="Paul Ross R."/>
            <person name="Yang R."/>
            <person name="Briner A.E."/>
            <person name="Felis G.E."/>
            <person name="de Vos W.M."/>
            <person name="Barrangou R."/>
            <person name="Klaenhammer T.R."/>
            <person name="Caufield P.W."/>
            <person name="Cui Y."/>
            <person name="Zhang H."/>
            <person name="O'Toole P.W."/>
        </authorList>
    </citation>
    <scope>NUCLEOTIDE SEQUENCE [LARGE SCALE GENOMIC DNA]</scope>
    <source>
        <strain evidence="2 3">DSM 18630</strain>
    </source>
</reference>
<dbReference type="InterPro" id="IPR037523">
    <property type="entry name" value="VOC_core"/>
</dbReference>
<dbReference type="PROSITE" id="PS51819">
    <property type="entry name" value="VOC"/>
    <property type="match status" value="1"/>
</dbReference>
<dbReference type="GO" id="GO:0051213">
    <property type="term" value="F:dioxygenase activity"/>
    <property type="evidence" value="ECO:0007669"/>
    <property type="project" value="UniProtKB-KW"/>
</dbReference>
<organism evidence="2 3">
    <name type="scientific">Liquorilactobacillus ghanensis DSM 18630</name>
    <dbReference type="NCBI Taxonomy" id="1423750"/>
    <lineage>
        <taxon>Bacteria</taxon>
        <taxon>Bacillati</taxon>
        <taxon>Bacillota</taxon>
        <taxon>Bacilli</taxon>
        <taxon>Lactobacillales</taxon>
        <taxon>Lactobacillaceae</taxon>
        <taxon>Liquorilactobacillus</taxon>
    </lineage>
</organism>
<dbReference type="SUPFAM" id="SSF54593">
    <property type="entry name" value="Glyoxalase/Bleomycin resistance protein/Dihydroxybiphenyl dioxygenase"/>
    <property type="match status" value="1"/>
</dbReference>
<comment type="caution">
    <text evidence="2">The sequence shown here is derived from an EMBL/GenBank/DDBJ whole genome shotgun (WGS) entry which is preliminary data.</text>
</comment>
<evidence type="ECO:0000313" key="3">
    <source>
        <dbReference type="Proteomes" id="UP000051451"/>
    </source>
</evidence>
<dbReference type="EMBL" id="AZGB01000018">
    <property type="protein sequence ID" value="KRM05564.1"/>
    <property type="molecule type" value="Genomic_DNA"/>
</dbReference>
<dbReference type="Proteomes" id="UP000051451">
    <property type="component" value="Unassembled WGS sequence"/>
</dbReference>
<dbReference type="STRING" id="1423750.FC89_GL001266"/>
<keyword evidence="3" id="KW-1185">Reference proteome</keyword>
<dbReference type="InterPro" id="IPR004360">
    <property type="entry name" value="Glyas_Fos-R_dOase_dom"/>
</dbReference>
<dbReference type="PATRIC" id="fig|1423750.3.peg.1296"/>
<dbReference type="InterPro" id="IPR029068">
    <property type="entry name" value="Glyas_Bleomycin-R_OHBP_Dase"/>
</dbReference>
<feature type="domain" description="VOC" evidence="1">
    <location>
        <begin position="11"/>
        <end position="133"/>
    </location>
</feature>